<evidence type="ECO:0000256" key="2">
    <source>
        <dbReference type="ARBA" id="ARBA00005300"/>
    </source>
</evidence>
<evidence type="ECO:0000256" key="6">
    <source>
        <dbReference type="ARBA" id="ARBA00022759"/>
    </source>
</evidence>
<dbReference type="GO" id="GO:0004523">
    <property type="term" value="F:RNA-DNA hybrid ribonuclease activity"/>
    <property type="evidence" value="ECO:0007669"/>
    <property type="project" value="UniProtKB-EC"/>
</dbReference>
<dbReference type="PANTHER" id="PTHR10642:SF26">
    <property type="entry name" value="RIBONUCLEASE H1"/>
    <property type="match status" value="1"/>
</dbReference>
<feature type="compositionally biased region" description="Basic and acidic residues" evidence="8">
    <location>
        <begin position="480"/>
        <end position="491"/>
    </location>
</feature>
<dbReference type="CDD" id="cd09276">
    <property type="entry name" value="Rnase_HI_RT_non_LTR"/>
    <property type="match status" value="1"/>
</dbReference>
<feature type="region of interest" description="Disordered" evidence="8">
    <location>
        <begin position="470"/>
        <end position="491"/>
    </location>
</feature>
<evidence type="ECO:0000313" key="10">
    <source>
        <dbReference type="EMBL" id="CAD7226898.1"/>
    </source>
</evidence>
<comment type="catalytic activity">
    <reaction evidence="1">
        <text>Endonucleolytic cleavage to 5'-phosphomonoester.</text>
        <dbReference type="EC" id="3.1.26.4"/>
    </reaction>
</comment>
<gene>
    <name evidence="10" type="ORF">CTOB1V02_LOCUS4810</name>
</gene>
<dbReference type="OrthoDB" id="7765170at2759"/>
<dbReference type="PROSITE" id="PS50879">
    <property type="entry name" value="RNASE_H_1"/>
    <property type="match status" value="1"/>
</dbReference>
<keyword evidence="7" id="KW-0378">Hydrolase</keyword>
<dbReference type="Gene3D" id="3.30.420.10">
    <property type="entry name" value="Ribonuclease H-like superfamily/Ribonuclease H"/>
    <property type="match status" value="1"/>
</dbReference>
<dbReference type="GO" id="GO:0003676">
    <property type="term" value="F:nucleic acid binding"/>
    <property type="evidence" value="ECO:0007669"/>
    <property type="project" value="InterPro"/>
</dbReference>
<dbReference type="EC" id="3.1.26.4" evidence="3"/>
<dbReference type="GO" id="GO:0046872">
    <property type="term" value="F:metal ion binding"/>
    <property type="evidence" value="ECO:0007669"/>
    <property type="project" value="UniProtKB-KW"/>
</dbReference>
<dbReference type="InterPro" id="IPR012337">
    <property type="entry name" value="RNaseH-like_sf"/>
</dbReference>
<evidence type="ECO:0000259" key="9">
    <source>
        <dbReference type="PROSITE" id="PS50879"/>
    </source>
</evidence>
<dbReference type="InterPro" id="IPR036397">
    <property type="entry name" value="RNaseH_sf"/>
</dbReference>
<keyword evidence="5" id="KW-0479">Metal-binding</keyword>
<dbReference type="InterPro" id="IPR050092">
    <property type="entry name" value="RNase_H"/>
</dbReference>
<dbReference type="InterPro" id="IPR002156">
    <property type="entry name" value="RNaseH_domain"/>
</dbReference>
<organism evidence="10">
    <name type="scientific">Cyprideis torosa</name>
    <dbReference type="NCBI Taxonomy" id="163714"/>
    <lineage>
        <taxon>Eukaryota</taxon>
        <taxon>Metazoa</taxon>
        <taxon>Ecdysozoa</taxon>
        <taxon>Arthropoda</taxon>
        <taxon>Crustacea</taxon>
        <taxon>Oligostraca</taxon>
        <taxon>Ostracoda</taxon>
        <taxon>Podocopa</taxon>
        <taxon>Podocopida</taxon>
        <taxon>Cytherocopina</taxon>
        <taxon>Cytheroidea</taxon>
        <taxon>Cytherideidae</taxon>
        <taxon>Cyprideis</taxon>
    </lineage>
</organism>
<keyword evidence="6" id="KW-0255">Endonuclease</keyword>
<evidence type="ECO:0000256" key="8">
    <source>
        <dbReference type="SAM" id="MobiDB-lite"/>
    </source>
</evidence>
<reference evidence="10" key="1">
    <citation type="submission" date="2020-11" db="EMBL/GenBank/DDBJ databases">
        <authorList>
            <person name="Tran Van P."/>
        </authorList>
    </citation>
    <scope>NUCLEOTIDE SEQUENCE</scope>
</reference>
<dbReference type="GO" id="GO:0043137">
    <property type="term" value="P:DNA replication, removal of RNA primer"/>
    <property type="evidence" value="ECO:0007669"/>
    <property type="project" value="TreeGrafter"/>
</dbReference>
<protein>
    <recommendedName>
        <fullName evidence="3">ribonuclease H</fullName>
        <ecNumber evidence="3">3.1.26.4</ecNumber>
    </recommendedName>
</protein>
<feature type="region of interest" description="Disordered" evidence="8">
    <location>
        <begin position="226"/>
        <end position="247"/>
    </location>
</feature>
<comment type="similarity">
    <text evidence="2">Belongs to the RNase H family.</text>
</comment>
<name>A0A7R8W8I0_9CRUS</name>
<evidence type="ECO:0000256" key="7">
    <source>
        <dbReference type="ARBA" id="ARBA00022801"/>
    </source>
</evidence>
<accession>A0A7R8W8I0</accession>
<dbReference type="SUPFAM" id="SSF53098">
    <property type="entry name" value="Ribonuclease H-like"/>
    <property type="match status" value="1"/>
</dbReference>
<evidence type="ECO:0000256" key="5">
    <source>
        <dbReference type="ARBA" id="ARBA00022723"/>
    </source>
</evidence>
<dbReference type="EMBL" id="OB660969">
    <property type="protein sequence ID" value="CAD7226898.1"/>
    <property type="molecule type" value="Genomic_DNA"/>
</dbReference>
<dbReference type="PANTHER" id="PTHR10642">
    <property type="entry name" value="RIBONUCLEASE H1"/>
    <property type="match status" value="1"/>
</dbReference>
<keyword evidence="4" id="KW-0540">Nuclease</keyword>
<proteinExistence type="inferred from homology"/>
<dbReference type="AlphaFoldDB" id="A0A7R8W8I0"/>
<dbReference type="Pfam" id="PF00075">
    <property type="entry name" value="RNase_H"/>
    <property type="match status" value="1"/>
</dbReference>
<evidence type="ECO:0000256" key="4">
    <source>
        <dbReference type="ARBA" id="ARBA00022722"/>
    </source>
</evidence>
<feature type="domain" description="RNase H type-1" evidence="9">
    <location>
        <begin position="105"/>
        <end position="239"/>
    </location>
</feature>
<sequence length="529" mass="59061">MRLITAAFHTTPTMAMEMALGFESVDIKVAMEAVNAAIRLKNEGMWRDKVKRGHGSSHGRLCEDLIRGIAGLNKEADWISPSGIERKRYRIIIQDRQRAMAEEASTEEAKMYTDGSRMGNKTGMGFLIQVPGEEEVEVSVPLGETPTVYQAEVGAITYGAVETIIRGIPRGMSLTIFSDNQACLKALERTSTRSKMIEECHLTLNRLARERMVTLRWIPGHQGVEGNERADDLAKQGAWGQKGEDDPDLPVSRQWLKRRIKEWGWKSFKKRWKESRGMRQSKLSLGAEGRKDREHLLQMDRKTLRQVFTVITGHGNIGKHLKTMGVIRDSLCPKCGAGEETVGHYLGRCGAYALKRFECFNRGQIREDEIIKQNDLGKDWSGANGSLNSSLDTNSDKGACGFSYHHRNGIPSLVHYDLPKKLAEADATNPMLSNGKGDTDSCSESNVYQSIEDLKKNTYETVKVIQKNVESDVKEEDGDHYDRLDHNRPKTEMSSNYQHVTTTPQATSSPAATTVITIPGNSTAAEELT</sequence>
<evidence type="ECO:0000256" key="1">
    <source>
        <dbReference type="ARBA" id="ARBA00000077"/>
    </source>
</evidence>
<evidence type="ECO:0000256" key="3">
    <source>
        <dbReference type="ARBA" id="ARBA00012180"/>
    </source>
</evidence>